<dbReference type="SUPFAM" id="SSF52540">
    <property type="entry name" value="P-loop containing nucleoside triphosphate hydrolases"/>
    <property type="match status" value="1"/>
</dbReference>
<dbReference type="FunFam" id="1.10.8.60:FF:000014">
    <property type="entry name" value="DNA-binding transcriptional regulator NtrC"/>
    <property type="match status" value="1"/>
</dbReference>
<dbReference type="PANTHER" id="PTHR32071">
    <property type="entry name" value="TRANSCRIPTIONAL REGULATORY PROTEIN"/>
    <property type="match status" value="1"/>
</dbReference>
<gene>
    <name evidence="14" type="ORF">HY618_00840</name>
</gene>
<dbReference type="GO" id="GO:0043565">
    <property type="term" value="F:sequence-specific DNA binding"/>
    <property type="evidence" value="ECO:0007669"/>
    <property type="project" value="InterPro"/>
</dbReference>
<evidence type="ECO:0000256" key="6">
    <source>
        <dbReference type="ARBA" id="ARBA00023012"/>
    </source>
</evidence>
<evidence type="ECO:0000259" key="13">
    <source>
        <dbReference type="PROSITE" id="PS50110"/>
    </source>
</evidence>
<evidence type="ECO:0000256" key="5">
    <source>
        <dbReference type="ARBA" id="ARBA00022840"/>
    </source>
</evidence>
<dbReference type="InterPro" id="IPR011006">
    <property type="entry name" value="CheY-like_superfamily"/>
</dbReference>
<organism evidence="14 15">
    <name type="scientific">Tectimicrobiota bacterium</name>
    <dbReference type="NCBI Taxonomy" id="2528274"/>
    <lineage>
        <taxon>Bacteria</taxon>
        <taxon>Pseudomonadati</taxon>
        <taxon>Nitrospinota/Tectimicrobiota group</taxon>
        <taxon>Candidatus Tectimicrobiota</taxon>
    </lineage>
</organism>
<feature type="modified residue" description="4-aspartylphosphate" evidence="11">
    <location>
        <position position="55"/>
    </location>
</feature>
<keyword evidence="6" id="KW-0902">Two-component regulatory system</keyword>
<dbReference type="PROSITE" id="PS00688">
    <property type="entry name" value="SIGMA54_INTERACT_3"/>
    <property type="match status" value="1"/>
</dbReference>
<dbReference type="Proteomes" id="UP000752292">
    <property type="component" value="Unassembled WGS sequence"/>
</dbReference>
<dbReference type="Pfam" id="PF00158">
    <property type="entry name" value="Sigma54_activat"/>
    <property type="match status" value="1"/>
</dbReference>
<keyword evidence="3 11" id="KW-0597">Phosphoprotein</keyword>
<dbReference type="Gene3D" id="3.40.50.300">
    <property type="entry name" value="P-loop containing nucleotide triphosphate hydrolases"/>
    <property type="match status" value="1"/>
</dbReference>
<dbReference type="Pfam" id="PF02954">
    <property type="entry name" value="HTH_8"/>
    <property type="match status" value="1"/>
</dbReference>
<dbReference type="SMART" id="SM00448">
    <property type="entry name" value="REC"/>
    <property type="match status" value="1"/>
</dbReference>
<dbReference type="PROSITE" id="PS50045">
    <property type="entry name" value="SIGMA54_INTERACT_4"/>
    <property type="match status" value="1"/>
</dbReference>
<evidence type="ECO:0000313" key="14">
    <source>
        <dbReference type="EMBL" id="MBI4250980.1"/>
    </source>
</evidence>
<dbReference type="AlphaFoldDB" id="A0A932ZT22"/>
<dbReference type="InterPro" id="IPR002197">
    <property type="entry name" value="HTH_Fis"/>
</dbReference>
<dbReference type="EMBL" id="JACQRX010000038">
    <property type="protein sequence ID" value="MBI4250980.1"/>
    <property type="molecule type" value="Genomic_DNA"/>
</dbReference>
<keyword evidence="7" id="KW-0805">Transcription regulation</keyword>
<dbReference type="Gene3D" id="1.10.8.60">
    <property type="match status" value="1"/>
</dbReference>
<feature type="domain" description="Response regulatory" evidence="13">
    <location>
        <begin position="6"/>
        <end position="120"/>
    </location>
</feature>
<evidence type="ECO:0000256" key="7">
    <source>
        <dbReference type="ARBA" id="ARBA00023015"/>
    </source>
</evidence>
<name>A0A932ZT22_UNCTE</name>
<dbReference type="InterPro" id="IPR002078">
    <property type="entry name" value="Sigma_54_int"/>
</dbReference>
<keyword evidence="2" id="KW-0963">Cytoplasm</keyword>
<dbReference type="PROSITE" id="PS50110">
    <property type="entry name" value="RESPONSE_REGULATORY"/>
    <property type="match status" value="1"/>
</dbReference>
<evidence type="ECO:0000256" key="1">
    <source>
        <dbReference type="ARBA" id="ARBA00004496"/>
    </source>
</evidence>
<dbReference type="PANTHER" id="PTHR32071:SF113">
    <property type="entry name" value="ALGINATE BIOSYNTHESIS TRANSCRIPTIONAL REGULATORY PROTEIN ALGB"/>
    <property type="match status" value="1"/>
</dbReference>
<dbReference type="InterPro" id="IPR027417">
    <property type="entry name" value="P-loop_NTPase"/>
</dbReference>
<evidence type="ECO:0000256" key="10">
    <source>
        <dbReference type="ARBA" id="ARBA00023163"/>
    </source>
</evidence>
<dbReference type="InterPro" id="IPR003593">
    <property type="entry name" value="AAA+_ATPase"/>
</dbReference>
<dbReference type="InterPro" id="IPR058031">
    <property type="entry name" value="AAA_lid_NorR"/>
</dbReference>
<comment type="subcellular location">
    <subcellularLocation>
        <location evidence="1">Cytoplasm</location>
    </subcellularLocation>
</comment>
<evidence type="ECO:0000256" key="4">
    <source>
        <dbReference type="ARBA" id="ARBA00022741"/>
    </source>
</evidence>
<keyword evidence="10" id="KW-0804">Transcription</keyword>
<dbReference type="GO" id="GO:0006355">
    <property type="term" value="P:regulation of DNA-templated transcription"/>
    <property type="evidence" value="ECO:0007669"/>
    <property type="project" value="InterPro"/>
</dbReference>
<dbReference type="InterPro" id="IPR009057">
    <property type="entry name" value="Homeodomain-like_sf"/>
</dbReference>
<dbReference type="Gene3D" id="3.40.50.2300">
    <property type="match status" value="1"/>
</dbReference>
<dbReference type="PROSITE" id="PS00676">
    <property type="entry name" value="SIGMA54_INTERACT_2"/>
    <property type="match status" value="1"/>
</dbReference>
<evidence type="ECO:0000256" key="11">
    <source>
        <dbReference type="PROSITE-ProRule" id="PRU00169"/>
    </source>
</evidence>
<dbReference type="GO" id="GO:0000160">
    <property type="term" value="P:phosphorelay signal transduction system"/>
    <property type="evidence" value="ECO:0007669"/>
    <property type="project" value="UniProtKB-KW"/>
</dbReference>
<dbReference type="Pfam" id="PF25601">
    <property type="entry name" value="AAA_lid_14"/>
    <property type="match status" value="1"/>
</dbReference>
<dbReference type="SMART" id="SM00382">
    <property type="entry name" value="AAA"/>
    <property type="match status" value="1"/>
</dbReference>
<evidence type="ECO:0000313" key="15">
    <source>
        <dbReference type="Proteomes" id="UP000752292"/>
    </source>
</evidence>
<evidence type="ECO:0000256" key="8">
    <source>
        <dbReference type="ARBA" id="ARBA00023125"/>
    </source>
</evidence>
<accession>A0A932ZT22</accession>
<dbReference type="InterPro" id="IPR001789">
    <property type="entry name" value="Sig_transdc_resp-reg_receiver"/>
</dbReference>
<protein>
    <submittedName>
        <fullName evidence="14">Sigma-54-dependent Fis family transcriptional regulator</fullName>
    </submittedName>
</protein>
<dbReference type="GO" id="GO:0005737">
    <property type="term" value="C:cytoplasm"/>
    <property type="evidence" value="ECO:0007669"/>
    <property type="project" value="UniProtKB-SubCell"/>
</dbReference>
<dbReference type="PRINTS" id="PR01590">
    <property type="entry name" value="HTHFIS"/>
</dbReference>
<dbReference type="InterPro" id="IPR025944">
    <property type="entry name" value="Sigma_54_int_dom_CS"/>
</dbReference>
<reference evidence="14" key="1">
    <citation type="submission" date="2020-07" db="EMBL/GenBank/DDBJ databases">
        <title>Huge and variable diversity of episymbiotic CPR bacteria and DPANN archaea in groundwater ecosystems.</title>
        <authorList>
            <person name="He C.Y."/>
            <person name="Keren R."/>
            <person name="Whittaker M."/>
            <person name="Farag I.F."/>
            <person name="Doudna J."/>
            <person name="Cate J.H.D."/>
            <person name="Banfield J.F."/>
        </authorList>
    </citation>
    <scope>NUCLEOTIDE SEQUENCE</scope>
    <source>
        <strain evidence="14">NC_groundwater_1370_Ag_S-0.2um_69_93</strain>
    </source>
</reference>
<keyword evidence="5" id="KW-0067">ATP-binding</keyword>
<evidence type="ECO:0000259" key="12">
    <source>
        <dbReference type="PROSITE" id="PS50045"/>
    </source>
</evidence>
<dbReference type="FunFam" id="3.40.50.2300:FF:000018">
    <property type="entry name" value="DNA-binding transcriptional regulator NtrC"/>
    <property type="match status" value="1"/>
</dbReference>
<keyword evidence="8" id="KW-0238">DNA-binding</keyword>
<keyword evidence="4" id="KW-0547">Nucleotide-binding</keyword>
<sequence length="453" mass="50591">MKDGASILVVDDEERVRTLLARLLGEEGYHVASAASAEEALHELEGGSHDVVLTDLMMPGMSGLELLEEIRRGHPETSVILVTAHGTVDSAVEAMRKGAFHYVCKPFKLDEVRIIVQRAIEESQTKHELAGLRREVHQRFEFSNIIGKSKPIQEVFDLIRRVARSTSTVLIEGKSGTGKELVAKAIHYNSPRTSRPCDAINCSAITETLLESELFGHMKGSFTGAVASKKGLFEEAQGGTIFLDEIGEISAALQVKLLRVLQDHEIRRVGGNQPLKVDVRVIAATNRDLAEAVRQKEFRDDFYYRLNVVTIHLPSLKDRPEDIPILAQHFLAKYAKEAGSSVTQICKEAMRALLQYAWPGNIRELENVIERAITLGAEGEIRVEDLPDPLRREEEGGRLDAIPVEMSMQDVEKAHIERVLRHTGGQVSQAARLLGIDRRTIYRKMQAYNIRKD</sequence>
<evidence type="ECO:0000256" key="2">
    <source>
        <dbReference type="ARBA" id="ARBA00022490"/>
    </source>
</evidence>
<dbReference type="SUPFAM" id="SSF52172">
    <property type="entry name" value="CheY-like"/>
    <property type="match status" value="1"/>
</dbReference>
<evidence type="ECO:0000256" key="9">
    <source>
        <dbReference type="ARBA" id="ARBA00023159"/>
    </source>
</evidence>
<comment type="caution">
    <text evidence="14">The sequence shown here is derived from an EMBL/GenBank/DDBJ whole genome shotgun (WGS) entry which is preliminary data.</text>
</comment>
<dbReference type="GO" id="GO:0005524">
    <property type="term" value="F:ATP binding"/>
    <property type="evidence" value="ECO:0007669"/>
    <property type="project" value="UniProtKB-KW"/>
</dbReference>
<dbReference type="Pfam" id="PF00072">
    <property type="entry name" value="Response_reg"/>
    <property type="match status" value="1"/>
</dbReference>
<dbReference type="SUPFAM" id="SSF46689">
    <property type="entry name" value="Homeodomain-like"/>
    <property type="match status" value="1"/>
</dbReference>
<keyword evidence="9" id="KW-0010">Activator</keyword>
<dbReference type="Gene3D" id="1.10.10.60">
    <property type="entry name" value="Homeodomain-like"/>
    <property type="match status" value="1"/>
</dbReference>
<dbReference type="InterPro" id="IPR025943">
    <property type="entry name" value="Sigma_54_int_dom_ATP-bd_2"/>
</dbReference>
<feature type="domain" description="Sigma-54 factor interaction" evidence="12">
    <location>
        <begin position="145"/>
        <end position="374"/>
    </location>
</feature>
<dbReference type="CDD" id="cd00009">
    <property type="entry name" value="AAA"/>
    <property type="match status" value="1"/>
</dbReference>
<dbReference type="FunFam" id="3.40.50.300:FF:000006">
    <property type="entry name" value="DNA-binding transcriptional regulator NtrC"/>
    <property type="match status" value="1"/>
</dbReference>
<proteinExistence type="predicted"/>
<evidence type="ECO:0000256" key="3">
    <source>
        <dbReference type="ARBA" id="ARBA00022553"/>
    </source>
</evidence>